<dbReference type="GO" id="GO:0006355">
    <property type="term" value="P:regulation of DNA-templated transcription"/>
    <property type="evidence" value="ECO:0007669"/>
    <property type="project" value="InterPro"/>
</dbReference>
<protein>
    <submittedName>
        <fullName evidence="6">Transcriptional regulator, Crp/Fnr family</fullName>
    </submittedName>
</protein>
<evidence type="ECO:0000256" key="3">
    <source>
        <dbReference type="ARBA" id="ARBA00023163"/>
    </source>
</evidence>
<evidence type="ECO:0000313" key="7">
    <source>
        <dbReference type="Proteomes" id="UP000001052"/>
    </source>
</evidence>
<reference evidence="6 7" key="2">
    <citation type="journal article" date="2010" name="Stand. Genomic Sci.">
        <title>Complete genome sequence of Desulfohalobium retbaense type strain (HR(100)).</title>
        <authorList>
            <person name="Spring S."/>
            <person name="Nolan M."/>
            <person name="Lapidus A."/>
            <person name="Glavina Del Rio T."/>
            <person name="Copeland A."/>
            <person name="Tice H."/>
            <person name="Cheng J.F."/>
            <person name="Lucas S."/>
            <person name="Land M."/>
            <person name="Chen F."/>
            <person name="Bruce D."/>
            <person name="Goodwin L."/>
            <person name="Pitluck S."/>
            <person name="Ivanova N."/>
            <person name="Mavromatis K."/>
            <person name="Mikhailova N."/>
            <person name="Pati A."/>
            <person name="Chen A."/>
            <person name="Palaniappan K."/>
            <person name="Hauser L."/>
            <person name="Chang Y.J."/>
            <person name="Jeffries C.D."/>
            <person name="Munk C."/>
            <person name="Kiss H."/>
            <person name="Chain P."/>
            <person name="Han C."/>
            <person name="Brettin T."/>
            <person name="Detter J.C."/>
            <person name="Schuler E."/>
            <person name="Goker M."/>
            <person name="Rohde M."/>
            <person name="Bristow J."/>
            <person name="Eisen J.A."/>
            <person name="Markowitz V."/>
            <person name="Hugenholtz P."/>
            <person name="Kyrpides N.C."/>
            <person name="Klenk H.P."/>
        </authorList>
    </citation>
    <scope>NUCLEOTIDE SEQUENCE [LARGE SCALE GENOMIC DNA]</scope>
    <source>
        <strain evidence="6 7">DSM 5692</strain>
    </source>
</reference>
<name>C8X1U9_DESRD</name>
<evidence type="ECO:0000259" key="4">
    <source>
        <dbReference type="PROSITE" id="PS50042"/>
    </source>
</evidence>
<evidence type="ECO:0000259" key="5">
    <source>
        <dbReference type="PROSITE" id="PS51063"/>
    </source>
</evidence>
<dbReference type="PROSITE" id="PS51063">
    <property type="entry name" value="HTH_CRP_2"/>
    <property type="match status" value="1"/>
</dbReference>
<evidence type="ECO:0000256" key="1">
    <source>
        <dbReference type="ARBA" id="ARBA00023015"/>
    </source>
</evidence>
<dbReference type="EMBL" id="CP001734">
    <property type="protein sequence ID" value="ACV68521.1"/>
    <property type="molecule type" value="Genomic_DNA"/>
</dbReference>
<dbReference type="Gene3D" id="2.60.120.10">
    <property type="entry name" value="Jelly Rolls"/>
    <property type="match status" value="1"/>
</dbReference>
<dbReference type="InterPro" id="IPR000595">
    <property type="entry name" value="cNMP-bd_dom"/>
</dbReference>
<feature type="domain" description="HTH crp-type" evidence="5">
    <location>
        <begin position="136"/>
        <end position="210"/>
    </location>
</feature>
<gene>
    <name evidence="6" type="ordered locus">Dret_1233</name>
</gene>
<dbReference type="STRING" id="485915.Dret_1233"/>
<dbReference type="InterPro" id="IPR036390">
    <property type="entry name" value="WH_DNA-bd_sf"/>
</dbReference>
<dbReference type="OrthoDB" id="7263823at2"/>
<evidence type="ECO:0000313" key="6">
    <source>
        <dbReference type="EMBL" id="ACV68521.1"/>
    </source>
</evidence>
<dbReference type="PROSITE" id="PS50042">
    <property type="entry name" value="CNMP_BINDING_3"/>
    <property type="match status" value="1"/>
</dbReference>
<dbReference type="SUPFAM" id="SSF46785">
    <property type="entry name" value="Winged helix' DNA-binding domain"/>
    <property type="match status" value="1"/>
</dbReference>
<dbReference type="SUPFAM" id="SSF51206">
    <property type="entry name" value="cAMP-binding domain-like"/>
    <property type="match status" value="1"/>
</dbReference>
<dbReference type="GO" id="GO:0003677">
    <property type="term" value="F:DNA binding"/>
    <property type="evidence" value="ECO:0007669"/>
    <property type="project" value="UniProtKB-KW"/>
</dbReference>
<dbReference type="KEGG" id="drt:Dret_1233"/>
<dbReference type="InterPro" id="IPR012318">
    <property type="entry name" value="HTH_CRP"/>
</dbReference>
<evidence type="ECO:0000256" key="2">
    <source>
        <dbReference type="ARBA" id="ARBA00023125"/>
    </source>
</evidence>
<keyword evidence="2" id="KW-0238">DNA-binding</keyword>
<dbReference type="CDD" id="cd00092">
    <property type="entry name" value="HTH_CRP"/>
    <property type="match status" value="1"/>
</dbReference>
<organism evidence="6 7">
    <name type="scientific">Desulfohalobium retbaense (strain ATCC 49708 / DSM 5692 / JCM 16813 / HR100)</name>
    <dbReference type="NCBI Taxonomy" id="485915"/>
    <lineage>
        <taxon>Bacteria</taxon>
        <taxon>Pseudomonadati</taxon>
        <taxon>Thermodesulfobacteriota</taxon>
        <taxon>Desulfovibrionia</taxon>
        <taxon>Desulfovibrionales</taxon>
        <taxon>Desulfohalobiaceae</taxon>
        <taxon>Desulfohalobium</taxon>
    </lineage>
</organism>
<dbReference type="InterPro" id="IPR018490">
    <property type="entry name" value="cNMP-bd_dom_sf"/>
</dbReference>
<dbReference type="AlphaFoldDB" id="C8X1U9"/>
<keyword evidence="7" id="KW-1185">Reference proteome</keyword>
<feature type="domain" description="Cyclic nucleotide-binding" evidence="4">
    <location>
        <begin position="10"/>
        <end position="78"/>
    </location>
</feature>
<dbReference type="HOGENOM" id="CLU_075053_3_7_7"/>
<dbReference type="CDD" id="cd00038">
    <property type="entry name" value="CAP_ED"/>
    <property type="match status" value="1"/>
</dbReference>
<dbReference type="Proteomes" id="UP000001052">
    <property type="component" value="Chromosome"/>
</dbReference>
<keyword evidence="1" id="KW-0805">Transcription regulation</keyword>
<accession>C8X1U9</accession>
<dbReference type="Pfam" id="PF13545">
    <property type="entry name" value="HTH_Crp_2"/>
    <property type="match status" value="1"/>
</dbReference>
<dbReference type="InterPro" id="IPR036388">
    <property type="entry name" value="WH-like_DNA-bd_sf"/>
</dbReference>
<dbReference type="eggNOG" id="COG0664">
    <property type="taxonomic scope" value="Bacteria"/>
</dbReference>
<proteinExistence type="predicted"/>
<keyword evidence="3" id="KW-0804">Transcription</keyword>
<reference evidence="7" key="1">
    <citation type="submission" date="2009-09" db="EMBL/GenBank/DDBJ databases">
        <title>The complete chromosome of Desulfohalobium retbaense DSM 5692.</title>
        <authorList>
            <consortium name="US DOE Joint Genome Institute (JGI-PGF)"/>
            <person name="Lucas S."/>
            <person name="Copeland A."/>
            <person name="Lapidus A."/>
            <person name="Glavina del Rio T."/>
            <person name="Dalin E."/>
            <person name="Tice H."/>
            <person name="Bruce D."/>
            <person name="Goodwin L."/>
            <person name="Pitluck S."/>
            <person name="Kyrpides N."/>
            <person name="Mavromatis K."/>
            <person name="Ivanova N."/>
            <person name="Mikhailova N."/>
            <person name="Munk A.C."/>
            <person name="Brettin T."/>
            <person name="Detter J.C."/>
            <person name="Han C."/>
            <person name="Tapia R."/>
            <person name="Larimer F."/>
            <person name="Land M."/>
            <person name="Hauser L."/>
            <person name="Markowitz V."/>
            <person name="Cheng J.-F."/>
            <person name="Hugenholtz P."/>
            <person name="Woyke T."/>
            <person name="Wu D."/>
            <person name="Spring S."/>
            <person name="Klenk H.-P."/>
            <person name="Eisen J.A."/>
        </authorList>
    </citation>
    <scope>NUCLEOTIDE SEQUENCE [LARGE SCALE GENOMIC DNA]</scope>
    <source>
        <strain evidence="7">DSM 5692</strain>
    </source>
</reference>
<dbReference type="SMART" id="SM00419">
    <property type="entry name" value="HTH_CRP"/>
    <property type="match status" value="1"/>
</dbReference>
<dbReference type="InterPro" id="IPR014710">
    <property type="entry name" value="RmlC-like_jellyroll"/>
</dbReference>
<sequence>MRTHFSDTDILHLLRQPEYTHLRNQLHTVRFPAGSMVSDGPREPNSIFVVESGRLRVYLGYGEKEFTLAHLRPGDIYSTHPRTLITTLDPTVLHFIATSRFQTWLQETPQLGGAVLRVLGEMLGQTFTIIEGLAFKDITCRLAELLVYEVRRNGSFDGTGYCVEMGLTIEQMASIVGSSRQTVSTHLNELERRGLIEKLGRGAFRVRDPEALAACCPIAASSMEK</sequence>
<dbReference type="RefSeq" id="WP_015751668.1">
    <property type="nucleotide sequence ID" value="NC_013223.1"/>
</dbReference>
<dbReference type="Gene3D" id="1.10.10.10">
    <property type="entry name" value="Winged helix-like DNA-binding domain superfamily/Winged helix DNA-binding domain"/>
    <property type="match status" value="1"/>
</dbReference>